<dbReference type="InterPro" id="IPR043128">
    <property type="entry name" value="Rev_trsase/Diguanyl_cyclase"/>
</dbReference>
<dbReference type="Pfam" id="PF11798">
    <property type="entry name" value="IMS_HHH"/>
    <property type="match status" value="1"/>
</dbReference>
<dbReference type="FunFam" id="3.40.1170.60:FF:000002">
    <property type="entry name" value="Polymerase (DNA directed) kappa"/>
    <property type="match status" value="1"/>
</dbReference>
<keyword evidence="13" id="KW-0677">Repeat</keyword>
<keyword evidence="17" id="KW-0460">Magnesium</keyword>
<keyword evidence="18" id="KW-0239">DNA-directed DNA polymerase</keyword>
<dbReference type="Pfam" id="PF11799">
    <property type="entry name" value="IMS_C"/>
    <property type="match status" value="1"/>
</dbReference>
<dbReference type="SUPFAM" id="SSF100879">
    <property type="entry name" value="Lesion bypass DNA polymerase (Y-family), little finger domain"/>
    <property type="match status" value="1"/>
</dbReference>
<keyword evidence="22" id="KW-0704">Schiff base</keyword>
<dbReference type="Pfam" id="PF00817">
    <property type="entry name" value="IMS"/>
    <property type="match status" value="1"/>
</dbReference>
<evidence type="ECO:0000256" key="19">
    <source>
        <dbReference type="ARBA" id="ARBA00023125"/>
    </source>
</evidence>
<dbReference type="OrthoDB" id="1747274at2759"/>
<feature type="compositionally biased region" description="Low complexity" evidence="27">
    <location>
        <begin position="844"/>
        <end position="859"/>
    </location>
</feature>
<dbReference type="Gene3D" id="3.30.70.270">
    <property type="match status" value="1"/>
</dbReference>
<evidence type="ECO:0000256" key="3">
    <source>
        <dbReference type="ARBA" id="ARBA00004123"/>
    </source>
</evidence>
<protein>
    <recommendedName>
        <fullName evidence="6">DNA polymerase kappa</fullName>
        <ecNumber evidence="5">2.7.7.7</ecNumber>
    </recommendedName>
    <alternativeName>
        <fullName evidence="25">DINB protein</fullName>
    </alternativeName>
</protein>
<dbReference type="GO" id="GO:0042276">
    <property type="term" value="P:error-prone translesion synthesis"/>
    <property type="evidence" value="ECO:0007669"/>
    <property type="project" value="TreeGrafter"/>
</dbReference>
<dbReference type="InterPro" id="IPR043502">
    <property type="entry name" value="DNA/RNA_pol_sf"/>
</dbReference>
<evidence type="ECO:0000256" key="16">
    <source>
        <dbReference type="ARBA" id="ARBA00022833"/>
    </source>
</evidence>
<dbReference type="InterPro" id="IPR001126">
    <property type="entry name" value="UmuC"/>
</dbReference>
<dbReference type="GO" id="GO:0006281">
    <property type="term" value="P:DNA repair"/>
    <property type="evidence" value="ECO:0007669"/>
    <property type="project" value="UniProtKB-KW"/>
</dbReference>
<comment type="cofactor">
    <cofactor evidence="1">
        <name>Mn(2+)</name>
        <dbReference type="ChEBI" id="CHEBI:29035"/>
    </cofactor>
</comment>
<feature type="region of interest" description="Disordered" evidence="27">
    <location>
        <begin position="681"/>
        <end position="717"/>
    </location>
</feature>
<evidence type="ECO:0000313" key="30">
    <source>
        <dbReference type="EMBL" id="NXU35793.1"/>
    </source>
</evidence>
<dbReference type="PROSITE" id="PS51908">
    <property type="entry name" value="ZF_UBZ4"/>
    <property type="match status" value="2"/>
</dbReference>
<name>A0A7L3K0Y0_9PASS</name>
<dbReference type="CDD" id="cd03586">
    <property type="entry name" value="PolY_Pol_IV_kappa"/>
    <property type="match status" value="1"/>
</dbReference>
<keyword evidence="19" id="KW-0238">DNA-binding</keyword>
<keyword evidence="10" id="KW-0548">Nucleotidyltransferase</keyword>
<evidence type="ECO:0000256" key="4">
    <source>
        <dbReference type="ARBA" id="ARBA00010945"/>
    </source>
</evidence>
<feature type="compositionally biased region" description="Polar residues" evidence="27">
    <location>
        <begin position="827"/>
        <end position="839"/>
    </location>
</feature>
<dbReference type="Proteomes" id="UP000525319">
    <property type="component" value="Unassembled WGS sequence"/>
</dbReference>
<evidence type="ECO:0000256" key="11">
    <source>
        <dbReference type="ARBA" id="ARBA00022705"/>
    </source>
</evidence>
<accession>A0A7L3K0Y0</accession>
<dbReference type="Gene3D" id="3.30.160.60">
    <property type="entry name" value="Classic Zinc Finger"/>
    <property type="match status" value="2"/>
</dbReference>
<feature type="domain" description="UBZ4-type" evidence="29">
    <location>
        <begin position="611"/>
        <end position="641"/>
    </location>
</feature>
<gene>
    <name evidence="30" type="primary">Polk</name>
    <name evidence="30" type="ORF">DRYBRU_R04067</name>
</gene>
<evidence type="ECO:0000256" key="8">
    <source>
        <dbReference type="ARBA" id="ARBA00022634"/>
    </source>
</evidence>
<dbReference type="FunFam" id="3.30.160.60:FF:000956">
    <property type="entry name" value="DNA polymerase kappa"/>
    <property type="match status" value="1"/>
</dbReference>
<dbReference type="Gene3D" id="1.10.150.20">
    <property type="entry name" value="5' to 3' exonuclease, C-terminal subdomain"/>
    <property type="match status" value="1"/>
</dbReference>
<evidence type="ECO:0000259" key="29">
    <source>
        <dbReference type="PROSITE" id="PS51908"/>
    </source>
</evidence>
<dbReference type="FunFam" id="1.10.150.810:FF:000002">
    <property type="entry name" value="Polymerase (DNA directed) kappa"/>
    <property type="match status" value="1"/>
</dbReference>
<evidence type="ECO:0000256" key="25">
    <source>
        <dbReference type="ARBA" id="ARBA00075994"/>
    </source>
</evidence>
<feature type="compositionally biased region" description="Low complexity" evidence="27">
    <location>
        <begin position="682"/>
        <end position="698"/>
    </location>
</feature>
<dbReference type="PANTHER" id="PTHR11076">
    <property type="entry name" value="DNA REPAIR POLYMERASE UMUC / TRANSFERASE FAMILY MEMBER"/>
    <property type="match status" value="1"/>
</dbReference>
<keyword evidence="11" id="KW-0235">DNA replication</keyword>
<reference evidence="30 31" key="1">
    <citation type="submission" date="2019-09" db="EMBL/GenBank/DDBJ databases">
        <title>Bird 10,000 Genomes (B10K) Project - Family phase.</title>
        <authorList>
            <person name="Zhang G."/>
        </authorList>
    </citation>
    <scope>NUCLEOTIDE SEQUENCE [LARGE SCALE GENOMIC DNA]</scope>
    <source>
        <strain evidence="30">B10K-DU-030-03</strain>
    </source>
</reference>
<evidence type="ECO:0000256" key="24">
    <source>
        <dbReference type="ARBA" id="ARBA00054552"/>
    </source>
</evidence>
<dbReference type="GO" id="GO:0003684">
    <property type="term" value="F:damaged DNA binding"/>
    <property type="evidence" value="ECO:0007669"/>
    <property type="project" value="InterPro"/>
</dbReference>
<evidence type="ECO:0000256" key="23">
    <source>
        <dbReference type="ARBA" id="ARBA00049244"/>
    </source>
</evidence>
<evidence type="ECO:0000313" key="31">
    <source>
        <dbReference type="Proteomes" id="UP000525319"/>
    </source>
</evidence>
<proteinExistence type="inferred from homology"/>
<feature type="domain" description="UBZ4-type" evidence="29">
    <location>
        <begin position="767"/>
        <end position="797"/>
    </location>
</feature>
<dbReference type="EC" id="2.7.7.7" evidence="5"/>
<evidence type="ECO:0000256" key="10">
    <source>
        <dbReference type="ARBA" id="ARBA00022695"/>
    </source>
</evidence>
<dbReference type="InterPro" id="IPR024728">
    <property type="entry name" value="PolY_HhH_motif"/>
</dbReference>
<evidence type="ECO:0000256" key="13">
    <source>
        <dbReference type="ARBA" id="ARBA00022737"/>
    </source>
</evidence>
<evidence type="ECO:0000256" key="26">
    <source>
        <dbReference type="PROSITE-ProRule" id="PRU01256"/>
    </source>
</evidence>
<keyword evidence="21" id="KW-0539">Nucleus</keyword>
<dbReference type="Gene3D" id="3.40.1170.60">
    <property type="match status" value="1"/>
</dbReference>
<evidence type="ECO:0000256" key="27">
    <source>
        <dbReference type="SAM" id="MobiDB-lite"/>
    </source>
</evidence>
<dbReference type="EMBL" id="VZTZ01009445">
    <property type="protein sequence ID" value="NXU35793.1"/>
    <property type="molecule type" value="Genomic_DNA"/>
</dbReference>
<evidence type="ECO:0000256" key="1">
    <source>
        <dbReference type="ARBA" id="ARBA00001936"/>
    </source>
</evidence>
<keyword evidence="12" id="KW-0479">Metal-binding</keyword>
<dbReference type="GO" id="GO:0006260">
    <property type="term" value="P:DNA replication"/>
    <property type="evidence" value="ECO:0007669"/>
    <property type="project" value="UniProtKB-KW"/>
</dbReference>
<sequence length="867" mass="98122">MDNMKKVSHSSYHDGVLLRMGLNDNKAGMQGLDKEKINKIIMEATKGSRFYENELKKDQQVNQRIEKMMQLKEKITAQQLLKAQLQVDKLVVELEQSRNLSSTIVHIDMDAFYAAVEMRDNPELKEKPIAVGSMSMLSTSNYHARRFGVRAAMPGFIAKRLCPHLTIVPLNFEKYGKVSKEVREILAEYDPNFMPMGLDEAYLNITEHLKERLNWPEDRRRFFFNTESTTGIDKDGTNVSAKFNEGAVSSSPVLFEDSIPLMDDNLEQRGLSVENSVVFGTSAEEVVKEIRFRIEQKTQLTASAGIAPNTMLAKMCSDRNKPNGQYRISPERLAVLDFLKDLPIRKVPGIGKVTEKMLKALGIVTCSELYQQRALLSLLFSEVSWRNFLDISLGLGSTHLEKDGERKSMSTERTFSEINTAEDQYSLCRELCRDLAQELQKEGLKGKTVTLKLKNVNFEVKTRASTVLSSVSTEEEIFSVAKDLLGTEIDSVAPHPLRIRLMGVRVSGFLTEEEKKYQQKSITSFLKSGKEIGFLRLQPEKSNQEYFTKNSEASHRGSFFDQKRAARLLNNENVSPNESRGTQLFHEKSSANFVEETKKVTDLQNSNVSKIFTCPVCFEKQSSNNLEELNRHIDECLNGICVKDTGEIPKNDSSRENTPNFLPQFEKEYFDECQKNKTDQLVQTDQSASVSDSSTNNSTEKFGQIIPDEPPRERQPSNLSDIARNVCMKQCLFPKRKSQDNEDLFDKTEHTKGTSSSCFFEAKEDSILVCPVCNSEQKTTNLVSFNRHVDVCLNKGLIQELTEKEDFPTKTYNMENSNRVFSGGLSKGQQCTNPSQGTKRSGLAASQSVSKKAKSNNSKHTIKMFFK</sequence>
<dbReference type="AlphaFoldDB" id="A0A7L3K0Y0"/>
<comment type="function">
    <text evidence="24">DNA polymerase specifically involved in DNA repair. Plays an important role in translesion synthesis, where the normal high-fidelity DNA polymerases cannot proceed and DNA synthesis stalls. Depending on the context, it inserts the correct base, but causes frequent base transitions, transversions and frameshifts. Lacks 3'-5' proofreading exonuclease activity. Forms a Schiff base with 5'-deoxyribose phosphate at abasic sites, but does not have lyase activity.</text>
</comment>
<dbReference type="HAMAP" id="MF_01113">
    <property type="entry name" value="DNApol_IV"/>
    <property type="match status" value="1"/>
</dbReference>
<feature type="domain" description="UmuC" evidence="28">
    <location>
        <begin position="104"/>
        <end position="351"/>
    </location>
</feature>
<keyword evidence="8" id="KW-0237">DNA synthesis</keyword>
<dbReference type="InterPro" id="IPR050116">
    <property type="entry name" value="DNA_polymerase-Y"/>
</dbReference>
<keyword evidence="16" id="KW-0862">Zinc</keyword>
<evidence type="ECO:0000256" key="18">
    <source>
        <dbReference type="ARBA" id="ARBA00022932"/>
    </source>
</evidence>
<organism evidence="30 31">
    <name type="scientific">Drymodes brunneopygia</name>
    <dbReference type="NCBI Taxonomy" id="626378"/>
    <lineage>
        <taxon>Eukaryota</taxon>
        <taxon>Metazoa</taxon>
        <taxon>Chordata</taxon>
        <taxon>Craniata</taxon>
        <taxon>Vertebrata</taxon>
        <taxon>Euteleostomi</taxon>
        <taxon>Archelosauria</taxon>
        <taxon>Archosauria</taxon>
        <taxon>Dinosauria</taxon>
        <taxon>Saurischia</taxon>
        <taxon>Theropoda</taxon>
        <taxon>Coelurosauria</taxon>
        <taxon>Aves</taxon>
        <taxon>Neognathae</taxon>
        <taxon>Neoaves</taxon>
        <taxon>Telluraves</taxon>
        <taxon>Australaves</taxon>
        <taxon>Passeriformes</taxon>
        <taxon>Petroicidae</taxon>
        <taxon>Drymodes</taxon>
    </lineage>
</organism>
<keyword evidence="31" id="KW-1185">Reference proteome</keyword>
<dbReference type="GO" id="GO:0003887">
    <property type="term" value="F:DNA-directed DNA polymerase activity"/>
    <property type="evidence" value="ECO:0007669"/>
    <property type="project" value="UniProtKB-KW"/>
</dbReference>
<evidence type="ECO:0000256" key="14">
    <source>
        <dbReference type="ARBA" id="ARBA00022763"/>
    </source>
</evidence>
<dbReference type="InterPro" id="IPR006642">
    <property type="entry name" value="Rad18_UBZ4"/>
</dbReference>
<dbReference type="InterPro" id="IPR036775">
    <property type="entry name" value="DNA_pol_Y-fam_lit_finger_sf"/>
</dbReference>
<keyword evidence="15 26" id="KW-0863">Zinc-finger</keyword>
<dbReference type="GO" id="GO:0008270">
    <property type="term" value="F:zinc ion binding"/>
    <property type="evidence" value="ECO:0007669"/>
    <property type="project" value="UniProtKB-KW"/>
</dbReference>
<comment type="catalytic activity">
    <reaction evidence="23">
        <text>DNA(n) + a 2'-deoxyribonucleoside 5'-triphosphate = DNA(n+1) + diphosphate</text>
        <dbReference type="Rhea" id="RHEA:22508"/>
        <dbReference type="Rhea" id="RHEA-COMP:17339"/>
        <dbReference type="Rhea" id="RHEA-COMP:17340"/>
        <dbReference type="ChEBI" id="CHEBI:33019"/>
        <dbReference type="ChEBI" id="CHEBI:61560"/>
        <dbReference type="ChEBI" id="CHEBI:173112"/>
        <dbReference type="EC" id="2.7.7.7"/>
    </reaction>
</comment>
<dbReference type="SMART" id="SM00734">
    <property type="entry name" value="ZnF_Rad18"/>
    <property type="match status" value="2"/>
</dbReference>
<dbReference type="InterPro" id="IPR017961">
    <property type="entry name" value="DNA_pol_Y-fam_little_finger"/>
</dbReference>
<keyword evidence="7" id="KW-0515">Mutator protein</keyword>
<dbReference type="FunFam" id="3.30.1490.100:FF:000005">
    <property type="entry name" value="DNA polymerase kappa"/>
    <property type="match status" value="1"/>
</dbReference>
<comment type="cofactor">
    <cofactor evidence="2">
        <name>Mg(2+)</name>
        <dbReference type="ChEBI" id="CHEBI:18420"/>
    </cofactor>
</comment>
<evidence type="ECO:0000256" key="20">
    <source>
        <dbReference type="ARBA" id="ARBA00023204"/>
    </source>
</evidence>
<keyword evidence="20 26" id="KW-0234">DNA repair</keyword>
<dbReference type="PROSITE" id="PS50173">
    <property type="entry name" value="UMUC"/>
    <property type="match status" value="1"/>
</dbReference>
<evidence type="ECO:0000256" key="7">
    <source>
        <dbReference type="ARBA" id="ARBA00022457"/>
    </source>
</evidence>
<evidence type="ECO:0000256" key="2">
    <source>
        <dbReference type="ARBA" id="ARBA00001946"/>
    </source>
</evidence>
<feature type="non-terminal residue" evidence="30">
    <location>
        <position position="1"/>
    </location>
</feature>
<comment type="caution">
    <text evidence="30">The sequence shown here is derived from an EMBL/GenBank/DDBJ whole genome shotgun (WGS) entry which is preliminary data.</text>
</comment>
<evidence type="ECO:0000256" key="5">
    <source>
        <dbReference type="ARBA" id="ARBA00012417"/>
    </source>
</evidence>
<keyword evidence="14 26" id="KW-0227">DNA damage</keyword>
<evidence type="ECO:0000256" key="15">
    <source>
        <dbReference type="ARBA" id="ARBA00022771"/>
    </source>
</evidence>
<dbReference type="FunFam" id="1.10.150.20:FF:000039">
    <property type="entry name" value="Polymerase (DNA directed) kappa"/>
    <property type="match status" value="1"/>
</dbReference>
<dbReference type="PANTHER" id="PTHR11076:SF33">
    <property type="entry name" value="DNA POLYMERASE KAPPA"/>
    <property type="match status" value="1"/>
</dbReference>
<evidence type="ECO:0000259" key="28">
    <source>
        <dbReference type="PROSITE" id="PS50173"/>
    </source>
</evidence>
<feature type="non-terminal residue" evidence="30">
    <location>
        <position position="867"/>
    </location>
</feature>
<comment type="subcellular location">
    <subcellularLocation>
        <location evidence="3">Nucleus</location>
    </subcellularLocation>
</comment>
<evidence type="ECO:0000256" key="17">
    <source>
        <dbReference type="ARBA" id="ARBA00022842"/>
    </source>
</evidence>
<evidence type="ECO:0000256" key="9">
    <source>
        <dbReference type="ARBA" id="ARBA00022679"/>
    </source>
</evidence>
<feature type="region of interest" description="Disordered" evidence="27">
    <location>
        <begin position="823"/>
        <end position="860"/>
    </location>
</feature>
<dbReference type="FunFam" id="1.10.150.810:FF:000001">
    <property type="entry name" value="DNA polymerase kappa"/>
    <property type="match status" value="1"/>
</dbReference>
<dbReference type="InterPro" id="IPR022880">
    <property type="entry name" value="DNApol_IV"/>
</dbReference>
<dbReference type="GO" id="GO:0005634">
    <property type="term" value="C:nucleus"/>
    <property type="evidence" value="ECO:0007669"/>
    <property type="project" value="UniProtKB-SubCell"/>
</dbReference>
<dbReference type="FunFam" id="3.30.160.60:FF:000807">
    <property type="entry name" value="Polymerase (DNA directed) kappa"/>
    <property type="match status" value="1"/>
</dbReference>
<evidence type="ECO:0000256" key="22">
    <source>
        <dbReference type="ARBA" id="ARBA00023270"/>
    </source>
</evidence>
<dbReference type="Gene3D" id="3.30.1490.100">
    <property type="entry name" value="DNA polymerase, Y-family, little finger domain"/>
    <property type="match status" value="1"/>
</dbReference>
<evidence type="ECO:0000256" key="21">
    <source>
        <dbReference type="ARBA" id="ARBA00023242"/>
    </source>
</evidence>
<evidence type="ECO:0000256" key="12">
    <source>
        <dbReference type="ARBA" id="ARBA00022723"/>
    </source>
</evidence>
<evidence type="ECO:0000256" key="6">
    <source>
        <dbReference type="ARBA" id="ARBA00016178"/>
    </source>
</evidence>
<keyword evidence="9" id="KW-0808">Transferase</keyword>
<comment type="similarity">
    <text evidence="4">Belongs to the DNA polymerase type-Y family.</text>
</comment>
<dbReference type="SUPFAM" id="SSF56672">
    <property type="entry name" value="DNA/RNA polymerases"/>
    <property type="match status" value="1"/>
</dbReference>
<dbReference type="Gene3D" id="1.10.150.810">
    <property type="match status" value="1"/>
</dbReference>